<dbReference type="InterPro" id="IPR029058">
    <property type="entry name" value="AB_hydrolase_fold"/>
</dbReference>
<dbReference type="EMBL" id="LT853885">
    <property type="protein sequence ID" value="SMR02508.1"/>
    <property type="molecule type" value="Genomic_DNA"/>
</dbReference>
<dbReference type="KEGG" id="xfr:BER92_05730"/>
<dbReference type="SUPFAM" id="SSF53474">
    <property type="entry name" value="alpha/beta-Hydrolases"/>
    <property type="match status" value="1"/>
</dbReference>
<evidence type="ECO:0000313" key="3">
    <source>
        <dbReference type="Proteomes" id="UP000195877"/>
    </source>
</evidence>
<protein>
    <submittedName>
        <fullName evidence="2">Hydrolase, alpha/beta fold family</fullName>
    </submittedName>
</protein>
<dbReference type="GeneID" id="61895127"/>
<evidence type="ECO:0000313" key="2">
    <source>
        <dbReference type="EMBL" id="SMR02508.1"/>
    </source>
</evidence>
<dbReference type="STRING" id="48664.BER92_05730"/>
<proteinExistence type="predicted"/>
<evidence type="ECO:0000313" key="4">
    <source>
        <dbReference type="Proteomes" id="UP000195953"/>
    </source>
</evidence>
<accession>A0A1Y6HGA7</accession>
<keyword evidence="3" id="KW-1185">Reference proteome</keyword>
<sequence length="242" mass="26098">MVTSPSSLAHTACVSSASAGEAVLAVPVQGAEHAPTVLLVHGSRQRRHVWEAASTALAQVRCPGLFRAILVDITPRGDTTDVERILRFTTALPDGFASLDAPADAPAAYMPHRPRKMATHLQALLRQRADTRWQWHWDLRLVDELTGQDAQIQQHALLDAASQVHCPMLLMSCGRSDPVTPTNITEFLSIAPHVHSHDATPMLAGDDNDPFTDTVLHYLDAHPSVGTIAASTITEPVTGARP</sequence>
<dbReference type="RefSeq" id="WP_040762864.1">
    <property type="nucleotide sequence ID" value="NZ_CP016830.1"/>
</dbReference>
<name>A0A1Y6HGA7_9XANT</name>
<reference evidence="1 3" key="2">
    <citation type="submission" date="2017-05" db="EMBL/GenBank/DDBJ databases">
        <authorList>
            <person name="Blom J."/>
        </authorList>
    </citation>
    <scope>NUCLEOTIDE SEQUENCE [LARGE SCALE GENOMIC DNA]</scope>
    <source>
        <strain evidence="1">PD885</strain>
    </source>
</reference>
<dbReference type="eggNOG" id="COG2267">
    <property type="taxonomic scope" value="Bacteria"/>
</dbReference>
<dbReference type="Proteomes" id="UP000195953">
    <property type="component" value="Chromosome 1"/>
</dbReference>
<reference evidence="2 4" key="1">
    <citation type="submission" date="2017-05" db="EMBL/GenBank/DDBJ databases">
        <authorList>
            <person name="Song R."/>
            <person name="Chenine A.L."/>
            <person name="Ruprecht R.M."/>
        </authorList>
    </citation>
    <scope>NUCLEOTIDE SEQUENCE [LARGE SCALE GENOMIC DNA]</scope>
    <source>
        <strain evidence="2">PD5205</strain>
    </source>
</reference>
<dbReference type="AlphaFoldDB" id="A0A1Y6HGA7"/>
<dbReference type="EMBL" id="LT853882">
    <property type="protein sequence ID" value="SMR00039.1"/>
    <property type="molecule type" value="Genomic_DNA"/>
</dbReference>
<keyword evidence="2" id="KW-0378">Hydrolase</keyword>
<evidence type="ECO:0000313" key="1">
    <source>
        <dbReference type="EMBL" id="SMR00039.1"/>
    </source>
</evidence>
<dbReference type="GO" id="GO:0016787">
    <property type="term" value="F:hydrolase activity"/>
    <property type="evidence" value="ECO:0007669"/>
    <property type="project" value="UniProtKB-KW"/>
</dbReference>
<dbReference type="OrthoDB" id="5380819at2"/>
<gene>
    <name evidence="2" type="ORF">PD5205_01195</name>
    <name evidence="1" type="ORF">PD885_02811</name>
</gene>
<organism evidence="2 4">
    <name type="scientific">Xanthomonas fragariae</name>
    <dbReference type="NCBI Taxonomy" id="48664"/>
    <lineage>
        <taxon>Bacteria</taxon>
        <taxon>Pseudomonadati</taxon>
        <taxon>Pseudomonadota</taxon>
        <taxon>Gammaproteobacteria</taxon>
        <taxon>Lysobacterales</taxon>
        <taxon>Lysobacteraceae</taxon>
        <taxon>Xanthomonas</taxon>
    </lineage>
</organism>
<dbReference type="Gene3D" id="3.40.50.1820">
    <property type="entry name" value="alpha/beta hydrolase"/>
    <property type="match status" value="1"/>
</dbReference>
<dbReference type="Proteomes" id="UP000195877">
    <property type="component" value="Chromosome 1"/>
</dbReference>